<dbReference type="Proteomes" id="UP001328107">
    <property type="component" value="Unassembled WGS sequence"/>
</dbReference>
<accession>A0AAN5CV02</accession>
<dbReference type="Gene3D" id="2.30.30.40">
    <property type="entry name" value="SH3 Domains"/>
    <property type="match status" value="1"/>
</dbReference>
<keyword evidence="2" id="KW-1185">Reference proteome</keyword>
<organism evidence="1 2">
    <name type="scientific">Pristionchus mayeri</name>
    <dbReference type="NCBI Taxonomy" id="1317129"/>
    <lineage>
        <taxon>Eukaryota</taxon>
        <taxon>Metazoa</taxon>
        <taxon>Ecdysozoa</taxon>
        <taxon>Nematoda</taxon>
        <taxon>Chromadorea</taxon>
        <taxon>Rhabditida</taxon>
        <taxon>Rhabditina</taxon>
        <taxon>Diplogasteromorpha</taxon>
        <taxon>Diplogasteroidea</taxon>
        <taxon>Neodiplogasteridae</taxon>
        <taxon>Pristionchus</taxon>
    </lineage>
</organism>
<name>A0AAN5CV02_9BILA</name>
<evidence type="ECO:0008006" key="3">
    <source>
        <dbReference type="Google" id="ProtNLM"/>
    </source>
</evidence>
<evidence type="ECO:0000313" key="1">
    <source>
        <dbReference type="EMBL" id="GMR51501.1"/>
    </source>
</evidence>
<evidence type="ECO:0000313" key="2">
    <source>
        <dbReference type="Proteomes" id="UP001328107"/>
    </source>
</evidence>
<gene>
    <name evidence="1" type="ORF">PMAYCL1PPCAC_21696</name>
</gene>
<comment type="caution">
    <text evidence="1">The sequence shown here is derived from an EMBL/GenBank/DDBJ whole genome shotgun (WGS) entry which is preliminary data.</text>
</comment>
<feature type="non-terminal residue" evidence="1">
    <location>
        <position position="83"/>
    </location>
</feature>
<reference evidence="2" key="1">
    <citation type="submission" date="2022-10" db="EMBL/GenBank/DDBJ databases">
        <title>Genome assembly of Pristionchus species.</title>
        <authorList>
            <person name="Yoshida K."/>
            <person name="Sommer R.J."/>
        </authorList>
    </citation>
    <scope>NUCLEOTIDE SEQUENCE [LARGE SCALE GENOMIC DNA]</scope>
    <source>
        <strain evidence="2">RS5460</strain>
    </source>
</reference>
<proteinExistence type="predicted"/>
<protein>
    <recommendedName>
        <fullName evidence="3">SH3 domain-containing protein</fullName>
    </recommendedName>
</protein>
<dbReference type="AlphaFoldDB" id="A0AAN5CV02"/>
<feature type="non-terminal residue" evidence="1">
    <location>
        <position position="1"/>
    </location>
</feature>
<sequence>STQESPEVVIAVSDYTPDTLSRGTGSLKKGERFLLRRSSDMARKWCHVRRENEGHIFAPSSFLVKERDMPDFEKTTNINSTGG</sequence>
<dbReference type="EMBL" id="BTRK01000005">
    <property type="protein sequence ID" value="GMR51501.1"/>
    <property type="molecule type" value="Genomic_DNA"/>
</dbReference>